<evidence type="ECO:0000256" key="1">
    <source>
        <dbReference type="ARBA" id="ARBA00004604"/>
    </source>
</evidence>
<proteinExistence type="inferred from homology"/>
<dbReference type="AlphaFoldDB" id="A0AAN9LU65"/>
<dbReference type="GO" id="GO:0003713">
    <property type="term" value="F:transcription coactivator activity"/>
    <property type="evidence" value="ECO:0007669"/>
    <property type="project" value="UniProtKB-ARBA"/>
</dbReference>
<evidence type="ECO:0000259" key="7">
    <source>
        <dbReference type="PROSITE" id="PS50943"/>
    </source>
</evidence>
<feature type="domain" description="HTH cro/C1-type" evidence="7">
    <location>
        <begin position="116"/>
        <end position="170"/>
    </location>
</feature>
<dbReference type="Proteomes" id="UP001374584">
    <property type="component" value="Unassembled WGS sequence"/>
</dbReference>
<dbReference type="SMART" id="SM00530">
    <property type="entry name" value="HTH_XRE"/>
    <property type="match status" value="1"/>
</dbReference>
<evidence type="ECO:0000256" key="6">
    <source>
        <dbReference type="SAM" id="MobiDB-lite"/>
    </source>
</evidence>
<dbReference type="Pfam" id="PF01381">
    <property type="entry name" value="HTH_3"/>
    <property type="match status" value="1"/>
</dbReference>
<dbReference type="Pfam" id="PF08523">
    <property type="entry name" value="MBF1"/>
    <property type="match status" value="1"/>
</dbReference>
<feature type="compositionally biased region" description="Polar residues" evidence="6">
    <location>
        <begin position="22"/>
        <end position="31"/>
    </location>
</feature>
<sequence>MTSRLSSRTNTTNPRHNHSITRQRQTQTNMSGVGPVSQDWEPVVLRKKAPTAAAKKDEKAVNAARRSGAEIETQKKYNAGTNKAASSSTSLNTKRLDEDTENLTHEKVPTELKKAIMQARMDKKLTQSQLAQAINEKPQVIQEYESGKAIPNQQIIGKLERALGTKLRGKK</sequence>
<dbReference type="InterPro" id="IPR010982">
    <property type="entry name" value="Lambda_DNA-bd_dom_sf"/>
</dbReference>
<evidence type="ECO:0000313" key="8">
    <source>
        <dbReference type="EMBL" id="KAK7342435.1"/>
    </source>
</evidence>
<comment type="subcellular location">
    <subcellularLocation>
        <location evidence="1">Nucleus</location>
        <location evidence="1">Nucleolus</location>
    </subcellularLocation>
</comment>
<dbReference type="GO" id="GO:0003677">
    <property type="term" value="F:DNA binding"/>
    <property type="evidence" value="ECO:0007669"/>
    <property type="project" value="UniProtKB-KW"/>
</dbReference>
<reference evidence="8 9" key="1">
    <citation type="submission" date="2024-01" db="EMBL/GenBank/DDBJ databases">
        <title>The genomes of 5 underutilized Papilionoideae crops provide insights into root nodulation and disease resistanc.</title>
        <authorList>
            <person name="Jiang F."/>
        </authorList>
    </citation>
    <scope>NUCLEOTIDE SEQUENCE [LARGE SCALE GENOMIC DNA]</scope>
    <source>
        <strain evidence="8">JINMINGXINNONG_FW02</strain>
        <tissue evidence="8">Leaves</tissue>
    </source>
</reference>
<dbReference type="CDD" id="cd00093">
    <property type="entry name" value="HTH_XRE"/>
    <property type="match status" value="1"/>
</dbReference>
<gene>
    <name evidence="8" type="ORF">VNO80_25387</name>
</gene>
<keyword evidence="5" id="KW-0804">Transcription</keyword>
<dbReference type="SUPFAM" id="SSF47413">
    <property type="entry name" value="lambda repressor-like DNA-binding domains"/>
    <property type="match status" value="1"/>
</dbReference>
<accession>A0AAN9LU65</accession>
<comment type="caution">
    <text evidence="8">The sequence shown here is derived from an EMBL/GenBank/DDBJ whole genome shotgun (WGS) entry which is preliminary data.</text>
</comment>
<dbReference type="GO" id="GO:0005730">
    <property type="term" value="C:nucleolus"/>
    <property type="evidence" value="ECO:0007669"/>
    <property type="project" value="UniProtKB-SubCell"/>
</dbReference>
<feature type="compositionally biased region" description="Low complexity" evidence="6">
    <location>
        <begin position="1"/>
        <end position="13"/>
    </location>
</feature>
<feature type="region of interest" description="Disordered" evidence="6">
    <location>
        <begin position="1"/>
        <end position="102"/>
    </location>
</feature>
<keyword evidence="4" id="KW-0238">DNA-binding</keyword>
<feature type="compositionally biased region" description="Polar residues" evidence="6">
    <location>
        <begin position="79"/>
        <end position="93"/>
    </location>
</feature>
<evidence type="ECO:0000256" key="5">
    <source>
        <dbReference type="ARBA" id="ARBA00023163"/>
    </source>
</evidence>
<dbReference type="PANTHER" id="PTHR10245:SF117">
    <property type="entry name" value="MULTIPROTEIN-BRIDGING FACTOR 1B"/>
    <property type="match status" value="1"/>
</dbReference>
<organism evidence="8 9">
    <name type="scientific">Phaseolus coccineus</name>
    <name type="common">Scarlet runner bean</name>
    <name type="synonym">Phaseolus multiflorus</name>
    <dbReference type="NCBI Taxonomy" id="3886"/>
    <lineage>
        <taxon>Eukaryota</taxon>
        <taxon>Viridiplantae</taxon>
        <taxon>Streptophyta</taxon>
        <taxon>Embryophyta</taxon>
        <taxon>Tracheophyta</taxon>
        <taxon>Spermatophyta</taxon>
        <taxon>Magnoliopsida</taxon>
        <taxon>eudicotyledons</taxon>
        <taxon>Gunneridae</taxon>
        <taxon>Pentapetalae</taxon>
        <taxon>rosids</taxon>
        <taxon>fabids</taxon>
        <taxon>Fabales</taxon>
        <taxon>Fabaceae</taxon>
        <taxon>Papilionoideae</taxon>
        <taxon>50 kb inversion clade</taxon>
        <taxon>NPAAA clade</taxon>
        <taxon>indigoferoid/millettioid clade</taxon>
        <taxon>Phaseoleae</taxon>
        <taxon>Phaseolus</taxon>
    </lineage>
</organism>
<comment type="similarity">
    <text evidence="2">Belongs to the MBF1 family.</text>
</comment>
<name>A0AAN9LU65_PHACN</name>
<dbReference type="PROSITE" id="PS50943">
    <property type="entry name" value="HTH_CROC1"/>
    <property type="match status" value="1"/>
</dbReference>
<keyword evidence="9" id="KW-1185">Reference proteome</keyword>
<dbReference type="FunFam" id="1.10.260.40:FF:000018">
    <property type="entry name" value="Multiprotein bridging factor 1"/>
    <property type="match status" value="1"/>
</dbReference>
<evidence type="ECO:0000256" key="3">
    <source>
        <dbReference type="ARBA" id="ARBA00023015"/>
    </source>
</evidence>
<dbReference type="InterPro" id="IPR013729">
    <property type="entry name" value="MBF1_N"/>
</dbReference>
<dbReference type="PANTHER" id="PTHR10245">
    <property type="entry name" value="ENDOTHELIAL DIFFERENTIATION-RELATED FACTOR 1 MULTIPROTEIN BRIDGING FACTOR 1"/>
    <property type="match status" value="1"/>
</dbReference>
<evidence type="ECO:0000313" key="9">
    <source>
        <dbReference type="Proteomes" id="UP001374584"/>
    </source>
</evidence>
<dbReference type="Gene3D" id="1.10.260.40">
    <property type="entry name" value="lambda repressor-like DNA-binding domains"/>
    <property type="match status" value="1"/>
</dbReference>
<protein>
    <recommendedName>
        <fullName evidence="7">HTH cro/C1-type domain-containing protein</fullName>
    </recommendedName>
</protein>
<dbReference type="InterPro" id="IPR001387">
    <property type="entry name" value="Cro/C1-type_HTH"/>
</dbReference>
<evidence type="ECO:0000256" key="4">
    <source>
        <dbReference type="ARBA" id="ARBA00023125"/>
    </source>
</evidence>
<keyword evidence="3" id="KW-0805">Transcription regulation</keyword>
<dbReference type="EMBL" id="JAYMYR010000009">
    <property type="protein sequence ID" value="KAK7342435.1"/>
    <property type="molecule type" value="Genomic_DNA"/>
</dbReference>
<evidence type="ECO:0000256" key="2">
    <source>
        <dbReference type="ARBA" id="ARBA00009802"/>
    </source>
</evidence>